<keyword evidence="3" id="KW-1185">Reference proteome</keyword>
<dbReference type="OrthoDB" id="3832628at2759"/>
<name>A0A9P5HFY1_9HYPO</name>
<protein>
    <recommendedName>
        <fullName evidence="1">LDB19 N-terminal domain-containing protein</fullName>
    </recommendedName>
</protein>
<evidence type="ECO:0000313" key="2">
    <source>
        <dbReference type="EMBL" id="KAF7557174.1"/>
    </source>
</evidence>
<comment type="caution">
    <text evidence="2">The sequence shown here is derived from an EMBL/GenBank/DDBJ whole genome shotgun (WGS) entry which is preliminary data.</text>
</comment>
<organism evidence="2 3">
    <name type="scientific">Cylindrodendrum hubeiense</name>
    <dbReference type="NCBI Taxonomy" id="595255"/>
    <lineage>
        <taxon>Eukaryota</taxon>
        <taxon>Fungi</taxon>
        <taxon>Dikarya</taxon>
        <taxon>Ascomycota</taxon>
        <taxon>Pezizomycotina</taxon>
        <taxon>Sordariomycetes</taxon>
        <taxon>Hypocreomycetidae</taxon>
        <taxon>Hypocreales</taxon>
        <taxon>Nectriaceae</taxon>
        <taxon>Cylindrodendrum</taxon>
    </lineage>
</organism>
<dbReference type="Proteomes" id="UP000722485">
    <property type="component" value="Unassembled WGS sequence"/>
</dbReference>
<sequence>MSTLGGFLSKPFSKLSRERSSAVSLDWKIDNLSTAVPGSLVSGSVVVNVLEESVEIDSISAVLNSHTTHKQPFRKLCSNCKNQYVKIQDWNFLEKRTVLQRGSHQFPFSVLIEGHLSPTLETPLFTISYEFQADVSLRPKGKSNKESSVITLHRELFVKPSVSGPNLPRHSSYVFPSTGIEVIAHFEPVIRPQDINQVSIKVDGLLSGMGDGETCHIWRLCKAAWSVEENIKTTADACAQHARGINKTEDKSAIRRKVRELGGKDLYECWSSDDEEGTVEMEFNYRLRQEGSLGPRLKYTSDMKSPNGTRVVHSLFLELIFIKEIFPEGRPDLAIRTGTARILSLPYRVLLTDESGVKPHWDEEVPPSYQDVFLHPPTYKEDVQSTILDY</sequence>
<dbReference type="AlphaFoldDB" id="A0A9P5HFY1"/>
<accession>A0A9P5HFY1</accession>
<dbReference type="Gene3D" id="2.60.40.640">
    <property type="match status" value="1"/>
</dbReference>
<dbReference type="InterPro" id="IPR014752">
    <property type="entry name" value="Arrestin-like_C"/>
</dbReference>
<dbReference type="Pfam" id="PF13002">
    <property type="entry name" value="LDB19"/>
    <property type="match status" value="1"/>
</dbReference>
<dbReference type="InterPro" id="IPR024391">
    <property type="entry name" value="LDB19_N"/>
</dbReference>
<gene>
    <name evidence="2" type="ORF">G7Z17_g951</name>
</gene>
<proteinExistence type="predicted"/>
<evidence type="ECO:0000259" key="1">
    <source>
        <dbReference type="Pfam" id="PF13002"/>
    </source>
</evidence>
<feature type="domain" description="LDB19 N-terminal" evidence="1">
    <location>
        <begin position="67"/>
        <end position="242"/>
    </location>
</feature>
<evidence type="ECO:0000313" key="3">
    <source>
        <dbReference type="Proteomes" id="UP000722485"/>
    </source>
</evidence>
<dbReference type="EMBL" id="JAANBB010000007">
    <property type="protein sequence ID" value="KAF7557174.1"/>
    <property type="molecule type" value="Genomic_DNA"/>
</dbReference>
<reference evidence="2" key="1">
    <citation type="submission" date="2020-03" db="EMBL/GenBank/DDBJ databases">
        <title>Draft Genome Sequence of Cylindrodendrum hubeiense.</title>
        <authorList>
            <person name="Buettner E."/>
            <person name="Kellner H."/>
        </authorList>
    </citation>
    <scope>NUCLEOTIDE SEQUENCE</scope>
    <source>
        <strain evidence="2">IHI 201604</strain>
    </source>
</reference>